<dbReference type="EMBL" id="FXXQ01000037">
    <property type="protein sequence ID" value="SMX25851.1"/>
    <property type="molecule type" value="Genomic_DNA"/>
</dbReference>
<dbReference type="Proteomes" id="UP000201838">
    <property type="component" value="Unassembled WGS sequence"/>
</dbReference>
<dbReference type="AlphaFoldDB" id="A0A238J682"/>
<gene>
    <name evidence="1" type="ORF">BOA8489_03996</name>
</gene>
<evidence type="ECO:0000313" key="1">
    <source>
        <dbReference type="EMBL" id="SMX25851.1"/>
    </source>
</evidence>
<organism evidence="1 2">
    <name type="scientific">Boseongicola aestuarii</name>
    <dbReference type="NCBI Taxonomy" id="1470561"/>
    <lineage>
        <taxon>Bacteria</taxon>
        <taxon>Pseudomonadati</taxon>
        <taxon>Pseudomonadota</taxon>
        <taxon>Alphaproteobacteria</taxon>
        <taxon>Rhodobacterales</taxon>
        <taxon>Paracoccaceae</taxon>
        <taxon>Boseongicola</taxon>
    </lineage>
</organism>
<name>A0A238J682_9RHOB</name>
<protein>
    <submittedName>
        <fullName evidence="1">Uncharacterized protein</fullName>
    </submittedName>
</protein>
<proteinExistence type="predicted"/>
<accession>A0A238J682</accession>
<sequence>MTPATLRDTMTALIAQSDRTRENRYTAQKLNEVVDLLQLENANTLQV</sequence>
<evidence type="ECO:0000313" key="2">
    <source>
        <dbReference type="Proteomes" id="UP000201838"/>
    </source>
</evidence>
<reference evidence="2" key="1">
    <citation type="submission" date="2017-05" db="EMBL/GenBank/DDBJ databases">
        <authorList>
            <person name="Rodrigo-Torres L."/>
            <person name="Arahal R. D."/>
            <person name="Lucena T."/>
        </authorList>
    </citation>
    <scope>NUCLEOTIDE SEQUENCE [LARGE SCALE GENOMIC DNA]</scope>
    <source>
        <strain evidence="2">CECT 8489</strain>
    </source>
</reference>
<keyword evidence="2" id="KW-1185">Reference proteome</keyword>